<comment type="caution">
    <text evidence="9">Lacks conserved residue(s) required for the propagation of feature annotation.</text>
</comment>
<evidence type="ECO:0000256" key="5">
    <source>
        <dbReference type="ARBA" id="ARBA00022989"/>
    </source>
</evidence>
<accession>A0A1B0GLR6</accession>
<dbReference type="GO" id="GO:0005549">
    <property type="term" value="F:odorant binding"/>
    <property type="evidence" value="ECO:0007669"/>
    <property type="project" value="InterPro"/>
</dbReference>
<feature type="transmembrane region" description="Helical" evidence="9">
    <location>
        <begin position="43"/>
        <end position="65"/>
    </location>
</feature>
<keyword evidence="3 9" id="KW-0812">Transmembrane</keyword>
<dbReference type="Proteomes" id="UP000092461">
    <property type="component" value="Unassembled WGS sequence"/>
</dbReference>
<feature type="transmembrane region" description="Helical" evidence="9">
    <location>
        <begin position="312"/>
        <end position="330"/>
    </location>
</feature>
<dbReference type="EnsemblMetazoa" id="LLOJ010515-RA">
    <property type="protein sequence ID" value="LLOJ010515-PA"/>
    <property type="gene ID" value="LLOJ010515"/>
</dbReference>
<dbReference type="PANTHER" id="PTHR21137">
    <property type="entry name" value="ODORANT RECEPTOR"/>
    <property type="match status" value="1"/>
</dbReference>
<evidence type="ECO:0000256" key="7">
    <source>
        <dbReference type="ARBA" id="ARBA00023170"/>
    </source>
</evidence>
<keyword evidence="8 9" id="KW-0807">Transducer</keyword>
<evidence type="ECO:0000256" key="3">
    <source>
        <dbReference type="ARBA" id="ARBA00022692"/>
    </source>
</evidence>
<dbReference type="AlphaFoldDB" id="A0A1B0GLR6"/>
<dbReference type="GO" id="GO:0005886">
    <property type="term" value="C:plasma membrane"/>
    <property type="evidence" value="ECO:0007669"/>
    <property type="project" value="UniProtKB-SubCell"/>
</dbReference>
<reference evidence="10" key="1">
    <citation type="submission" date="2020-05" db="UniProtKB">
        <authorList>
            <consortium name="EnsemblMetazoa"/>
        </authorList>
    </citation>
    <scope>IDENTIFICATION</scope>
    <source>
        <strain evidence="10">Jacobina</strain>
    </source>
</reference>
<keyword evidence="7 9" id="KW-0675">Receptor</keyword>
<keyword evidence="4 9" id="KW-0552">Olfaction</keyword>
<comment type="subcellular location">
    <subcellularLocation>
        <location evidence="9">Cell membrane</location>
        <topology evidence="9">Multi-pass membrane protein</topology>
    </subcellularLocation>
    <subcellularLocation>
        <location evidence="1">Membrane</location>
        <topology evidence="1">Multi-pass membrane protein</topology>
    </subcellularLocation>
</comment>
<feature type="transmembrane region" description="Helical" evidence="9">
    <location>
        <begin position="194"/>
        <end position="219"/>
    </location>
</feature>
<feature type="transmembrane region" description="Helical" evidence="9">
    <location>
        <begin position="141"/>
        <end position="162"/>
    </location>
</feature>
<dbReference type="GO" id="GO:0007165">
    <property type="term" value="P:signal transduction"/>
    <property type="evidence" value="ECO:0007669"/>
    <property type="project" value="UniProtKB-KW"/>
</dbReference>
<dbReference type="VEuPathDB" id="VectorBase:LLONM1_000503"/>
<comment type="similarity">
    <text evidence="9">Belongs to the insect chemoreceptor superfamily. Heteromeric odorant receptor channel (TC 1.A.69) family.</text>
</comment>
<keyword evidence="2 9" id="KW-0716">Sensory transduction</keyword>
<evidence type="ECO:0000313" key="11">
    <source>
        <dbReference type="Proteomes" id="UP000092461"/>
    </source>
</evidence>
<dbReference type="VEuPathDB" id="VectorBase:LLOJ010515"/>
<sequence>MDIEKLNFKKTISFINVIYLTIGYPPCNEFSKAKFLDKLRRNAFFIVLYSWGVLMTIGTLLRMYLTTSEVFNIWEVLSQIVVGSYFAVAMAKMLDIVKNRNNLAAILQEFERLWPSKVNTVNEKDIVERYMMRNTIWMTRYAYLSISCFLTVNSTPLFIMLIEYLTGGNAKLLLPFSAWFPYDEFNPKIYPFTYIYLFYGSHVGSASSICFDVLFCILLSHLSMHYKLLQEEISASVKNIKTDGSETLEDNMRNEVTLMKCIERHQLLIGIRYKIAYIFTNTIFFNFSCSTFNMCIVGFFFMIQESAGKTKFMIMFATLMSQIFLLCWYGQELLENSYSLSEAAYNCSWYASTQKFRKMILCIMRRSQKAEKLIAMKFWEISLSSFSTLLSASWSYFALLNTIIGELSEKPQGGLLT</sequence>
<dbReference type="EMBL" id="AJWK01030596">
    <property type="status" value="NOT_ANNOTATED_CDS"/>
    <property type="molecule type" value="Genomic_DNA"/>
</dbReference>
<evidence type="ECO:0000256" key="8">
    <source>
        <dbReference type="ARBA" id="ARBA00023224"/>
    </source>
</evidence>
<evidence type="ECO:0000313" key="10">
    <source>
        <dbReference type="EnsemblMetazoa" id="LLOJ010515-PA"/>
    </source>
</evidence>
<evidence type="ECO:0000256" key="6">
    <source>
        <dbReference type="ARBA" id="ARBA00023136"/>
    </source>
</evidence>
<evidence type="ECO:0000256" key="2">
    <source>
        <dbReference type="ARBA" id="ARBA00022606"/>
    </source>
</evidence>
<dbReference type="Pfam" id="PF02949">
    <property type="entry name" value="7tm_6"/>
    <property type="match status" value="1"/>
</dbReference>
<dbReference type="PANTHER" id="PTHR21137:SF44">
    <property type="entry name" value="ODORANT RECEPTOR 13A-RELATED"/>
    <property type="match status" value="1"/>
</dbReference>
<protein>
    <recommendedName>
        <fullName evidence="9">Odorant receptor</fullName>
    </recommendedName>
</protein>
<keyword evidence="11" id="KW-1185">Reference proteome</keyword>
<evidence type="ECO:0000256" key="1">
    <source>
        <dbReference type="ARBA" id="ARBA00004141"/>
    </source>
</evidence>
<keyword evidence="5 9" id="KW-1133">Transmembrane helix</keyword>
<dbReference type="GO" id="GO:0004984">
    <property type="term" value="F:olfactory receptor activity"/>
    <property type="evidence" value="ECO:0007669"/>
    <property type="project" value="InterPro"/>
</dbReference>
<organism evidence="10 11">
    <name type="scientific">Lutzomyia longipalpis</name>
    <name type="common">Sand fly</name>
    <dbReference type="NCBI Taxonomy" id="7200"/>
    <lineage>
        <taxon>Eukaryota</taxon>
        <taxon>Metazoa</taxon>
        <taxon>Ecdysozoa</taxon>
        <taxon>Arthropoda</taxon>
        <taxon>Hexapoda</taxon>
        <taxon>Insecta</taxon>
        <taxon>Pterygota</taxon>
        <taxon>Neoptera</taxon>
        <taxon>Endopterygota</taxon>
        <taxon>Diptera</taxon>
        <taxon>Nematocera</taxon>
        <taxon>Psychodoidea</taxon>
        <taxon>Psychodidae</taxon>
        <taxon>Lutzomyia</taxon>
        <taxon>Lutzomyia</taxon>
    </lineage>
</organism>
<keyword evidence="6 9" id="KW-0472">Membrane</keyword>
<feature type="transmembrane region" description="Helical" evidence="9">
    <location>
        <begin position="275"/>
        <end position="300"/>
    </location>
</feature>
<dbReference type="InterPro" id="IPR004117">
    <property type="entry name" value="7tm6_olfct_rcpt"/>
</dbReference>
<proteinExistence type="inferred from homology"/>
<feature type="transmembrane region" description="Helical" evidence="9">
    <location>
        <begin position="71"/>
        <end position="91"/>
    </location>
</feature>
<name>A0A1B0GLR6_LUTLO</name>
<evidence type="ECO:0000256" key="4">
    <source>
        <dbReference type="ARBA" id="ARBA00022725"/>
    </source>
</evidence>
<evidence type="ECO:0000256" key="9">
    <source>
        <dbReference type="RuleBase" id="RU351113"/>
    </source>
</evidence>